<dbReference type="GO" id="GO:0009055">
    <property type="term" value="F:electron transfer activity"/>
    <property type="evidence" value="ECO:0007669"/>
    <property type="project" value="InterPro"/>
</dbReference>
<feature type="chain" id="PRO_5015686493" evidence="10">
    <location>
        <begin position="19"/>
        <end position="210"/>
    </location>
</feature>
<dbReference type="EMBL" id="QANS01000003">
    <property type="protein sequence ID" value="PTU31458.1"/>
    <property type="molecule type" value="Genomic_DNA"/>
</dbReference>
<keyword evidence="2" id="KW-0813">Transport</keyword>
<dbReference type="PROSITE" id="PS51007">
    <property type="entry name" value="CYTC"/>
    <property type="match status" value="2"/>
</dbReference>
<dbReference type="SUPFAM" id="SSF46626">
    <property type="entry name" value="Cytochrome c"/>
    <property type="match status" value="2"/>
</dbReference>
<evidence type="ECO:0000256" key="2">
    <source>
        <dbReference type="ARBA" id="ARBA00022448"/>
    </source>
</evidence>
<evidence type="ECO:0000256" key="5">
    <source>
        <dbReference type="ARBA" id="ARBA00022764"/>
    </source>
</evidence>
<evidence type="ECO:0000259" key="11">
    <source>
        <dbReference type="PROSITE" id="PS51007"/>
    </source>
</evidence>
<keyword evidence="5" id="KW-0574">Periplasm</keyword>
<evidence type="ECO:0000256" key="8">
    <source>
        <dbReference type="PIRSR" id="PIRSR000005-1"/>
    </source>
</evidence>
<keyword evidence="6" id="KW-0249">Electron transport</keyword>
<dbReference type="Proteomes" id="UP000244248">
    <property type="component" value="Unassembled WGS sequence"/>
</dbReference>
<feature type="binding site" description="axial binding residue" evidence="9">
    <location>
        <position position="141"/>
    </location>
    <ligand>
        <name>heme c</name>
        <dbReference type="ChEBI" id="CHEBI:61717"/>
        <label>2</label>
    </ligand>
    <ligandPart>
        <name>Fe</name>
        <dbReference type="ChEBI" id="CHEBI:18248"/>
    </ligandPart>
</feature>
<keyword evidence="7 9" id="KW-0408">Iron</keyword>
<protein>
    <submittedName>
        <fullName evidence="12">Cytochrome c4</fullName>
    </submittedName>
</protein>
<feature type="domain" description="Cytochrome c" evidence="11">
    <location>
        <begin position="116"/>
        <end position="210"/>
    </location>
</feature>
<feature type="domain" description="Cytochrome c" evidence="11">
    <location>
        <begin position="29"/>
        <end position="107"/>
    </location>
</feature>
<keyword evidence="3 8" id="KW-0349">Heme</keyword>
<feature type="binding site" description="axial binding residue" evidence="9">
    <location>
        <position position="84"/>
    </location>
    <ligand>
        <name>heme c</name>
        <dbReference type="ChEBI" id="CHEBI:61717"/>
        <label>1</label>
    </ligand>
    <ligandPart>
        <name>Fe</name>
        <dbReference type="ChEBI" id="CHEBI:18248"/>
    </ligandPart>
</feature>
<feature type="binding site" description="covalent" evidence="8">
    <location>
        <position position="41"/>
    </location>
    <ligand>
        <name>heme c</name>
        <dbReference type="ChEBI" id="CHEBI:61717"/>
        <label>1</label>
    </ligand>
</feature>
<feature type="binding site" description="covalent" evidence="8">
    <location>
        <position position="44"/>
    </location>
    <ligand>
        <name>heme c</name>
        <dbReference type="ChEBI" id="CHEBI:61717"/>
        <label>1</label>
    </ligand>
</feature>
<feature type="binding site" description="axial binding residue" evidence="9">
    <location>
        <position position="45"/>
    </location>
    <ligand>
        <name>heme c</name>
        <dbReference type="ChEBI" id="CHEBI:61717"/>
        <label>1</label>
    </ligand>
    <ligandPart>
        <name>Fe</name>
        <dbReference type="ChEBI" id="CHEBI:18248"/>
    </ligandPart>
</feature>
<keyword evidence="10" id="KW-0732">Signal</keyword>
<sequence length="210" mass="21481">MKRVLLALALSVPFAAFAEGAAKDLFVKGDAAAGATKAAVCGACHGPTGNGSAAIYPKLAGQSSKYVYEQLSAFKSGKRQNPIMAGQVANLSDQDLKDLAAHYATLKLTPGLANKDSVAIGDKLYRAGDAARGIPACASCHGPKGAGQPSVGYPRIGGQNAEYALASLQRLHGTSTESLPEGNVKMMATIAAKLSDKEMAALASYINGLQ</sequence>
<comment type="caution">
    <text evidence="12">The sequence shown here is derived from an EMBL/GenBank/DDBJ whole genome shotgun (WGS) entry which is preliminary data.</text>
</comment>
<feature type="binding site" description="covalent" evidence="8">
    <location>
        <position position="137"/>
    </location>
    <ligand>
        <name>heme c</name>
        <dbReference type="ChEBI" id="CHEBI:61717"/>
        <label>2</label>
    </ligand>
</feature>
<dbReference type="AlphaFoldDB" id="A0A2T5MFV2"/>
<evidence type="ECO:0000256" key="7">
    <source>
        <dbReference type="ARBA" id="ARBA00023004"/>
    </source>
</evidence>
<dbReference type="Pfam" id="PF00034">
    <property type="entry name" value="Cytochrom_C"/>
    <property type="match status" value="2"/>
</dbReference>
<feature type="binding site" description="covalent" evidence="8">
    <location>
        <position position="140"/>
    </location>
    <ligand>
        <name>heme c</name>
        <dbReference type="ChEBI" id="CHEBI:61717"/>
        <label>2</label>
    </ligand>
</feature>
<comment type="PTM">
    <text evidence="8">Binds 2 heme c groups covalently per subunit.</text>
</comment>
<dbReference type="InterPro" id="IPR036909">
    <property type="entry name" value="Cyt_c-like_dom_sf"/>
</dbReference>
<dbReference type="PANTHER" id="PTHR33751:SF9">
    <property type="entry name" value="CYTOCHROME C4"/>
    <property type="match status" value="1"/>
</dbReference>
<name>A0A2T5MFV2_9GAMM</name>
<evidence type="ECO:0000256" key="1">
    <source>
        <dbReference type="ARBA" id="ARBA00004418"/>
    </source>
</evidence>
<dbReference type="GO" id="GO:0020037">
    <property type="term" value="F:heme binding"/>
    <property type="evidence" value="ECO:0007669"/>
    <property type="project" value="InterPro"/>
</dbReference>
<evidence type="ECO:0000256" key="10">
    <source>
        <dbReference type="SAM" id="SignalP"/>
    </source>
</evidence>
<dbReference type="GO" id="GO:0005506">
    <property type="term" value="F:iron ion binding"/>
    <property type="evidence" value="ECO:0007669"/>
    <property type="project" value="InterPro"/>
</dbReference>
<dbReference type="GO" id="GO:0042597">
    <property type="term" value="C:periplasmic space"/>
    <property type="evidence" value="ECO:0007669"/>
    <property type="project" value="UniProtKB-SubCell"/>
</dbReference>
<dbReference type="InterPro" id="IPR009056">
    <property type="entry name" value="Cyt_c-like_dom"/>
</dbReference>
<dbReference type="OrthoDB" id="9773456at2"/>
<feature type="binding site" description="axial binding residue" evidence="9">
    <location>
        <position position="187"/>
    </location>
    <ligand>
        <name>heme c</name>
        <dbReference type="ChEBI" id="CHEBI:61717"/>
        <label>2</label>
    </ligand>
    <ligandPart>
        <name>Fe</name>
        <dbReference type="ChEBI" id="CHEBI:18248"/>
    </ligandPart>
</feature>
<dbReference type="RefSeq" id="WP_107940001.1">
    <property type="nucleotide sequence ID" value="NZ_QANS01000003.1"/>
</dbReference>
<dbReference type="PANTHER" id="PTHR33751">
    <property type="entry name" value="CBB3-TYPE CYTOCHROME C OXIDASE SUBUNIT FIXP"/>
    <property type="match status" value="1"/>
</dbReference>
<dbReference type="PIRSF" id="PIRSF000005">
    <property type="entry name" value="Cytochrome_c4"/>
    <property type="match status" value="1"/>
</dbReference>
<evidence type="ECO:0000313" key="12">
    <source>
        <dbReference type="EMBL" id="PTU31458.1"/>
    </source>
</evidence>
<dbReference type="InterPro" id="IPR050597">
    <property type="entry name" value="Cytochrome_c_Oxidase_Subunit"/>
</dbReference>
<accession>A0A2T5MFV2</accession>
<evidence type="ECO:0000313" key="13">
    <source>
        <dbReference type="Proteomes" id="UP000244248"/>
    </source>
</evidence>
<evidence type="ECO:0000256" key="4">
    <source>
        <dbReference type="ARBA" id="ARBA00022723"/>
    </source>
</evidence>
<keyword evidence="4 9" id="KW-0479">Metal-binding</keyword>
<evidence type="ECO:0000256" key="6">
    <source>
        <dbReference type="ARBA" id="ARBA00022982"/>
    </source>
</evidence>
<gene>
    <name evidence="12" type="ORF">CJD38_08950</name>
</gene>
<organism evidence="12 13">
    <name type="scientific">Stenotrophobium rhamnosiphilum</name>
    <dbReference type="NCBI Taxonomy" id="2029166"/>
    <lineage>
        <taxon>Bacteria</taxon>
        <taxon>Pseudomonadati</taxon>
        <taxon>Pseudomonadota</taxon>
        <taxon>Gammaproteobacteria</taxon>
        <taxon>Nevskiales</taxon>
        <taxon>Nevskiaceae</taxon>
        <taxon>Stenotrophobium</taxon>
    </lineage>
</organism>
<dbReference type="Gene3D" id="1.10.760.10">
    <property type="entry name" value="Cytochrome c-like domain"/>
    <property type="match status" value="2"/>
</dbReference>
<feature type="signal peptide" evidence="10">
    <location>
        <begin position="1"/>
        <end position="18"/>
    </location>
</feature>
<keyword evidence="13" id="KW-1185">Reference proteome</keyword>
<evidence type="ECO:0000256" key="9">
    <source>
        <dbReference type="PIRSR" id="PIRSR000005-2"/>
    </source>
</evidence>
<comment type="subcellular location">
    <subcellularLocation>
        <location evidence="1">Periplasm</location>
    </subcellularLocation>
</comment>
<dbReference type="InterPro" id="IPR024167">
    <property type="entry name" value="Cytochrome_c4-like"/>
</dbReference>
<proteinExistence type="predicted"/>
<evidence type="ECO:0000256" key="3">
    <source>
        <dbReference type="ARBA" id="ARBA00022617"/>
    </source>
</evidence>
<reference evidence="12 13" key="1">
    <citation type="submission" date="2018-04" db="EMBL/GenBank/DDBJ databases">
        <title>Novel species isolated from glacier.</title>
        <authorList>
            <person name="Liu Q."/>
            <person name="Xin Y.-H."/>
        </authorList>
    </citation>
    <scope>NUCLEOTIDE SEQUENCE [LARGE SCALE GENOMIC DNA]</scope>
    <source>
        <strain evidence="12 13">GT1R17</strain>
    </source>
</reference>